<dbReference type="InterPro" id="IPR036866">
    <property type="entry name" value="RibonucZ/Hydroxyglut_hydro"/>
</dbReference>
<evidence type="ECO:0000313" key="1">
    <source>
        <dbReference type="EMBL" id="EJW99036.1"/>
    </source>
</evidence>
<dbReference type="InterPro" id="IPR041712">
    <property type="entry name" value="DHPS-like_MBL-fold"/>
</dbReference>
<dbReference type="GO" id="GO:0016740">
    <property type="term" value="F:transferase activity"/>
    <property type="evidence" value="ECO:0007669"/>
    <property type="project" value="TreeGrafter"/>
</dbReference>
<reference evidence="1" key="1">
    <citation type="journal article" date="2012" name="PLoS ONE">
        <title>Gene sets for utilization of primary and secondary nutrition supplies in the distal gut of endangered iberian lynx.</title>
        <authorList>
            <person name="Alcaide M."/>
            <person name="Messina E."/>
            <person name="Richter M."/>
            <person name="Bargiela R."/>
            <person name="Peplies J."/>
            <person name="Huws S.A."/>
            <person name="Newbold C.J."/>
            <person name="Golyshin P.N."/>
            <person name="Simon M.A."/>
            <person name="Lopez G."/>
            <person name="Yakimov M.M."/>
            <person name="Ferrer M."/>
        </authorList>
    </citation>
    <scope>NUCLEOTIDE SEQUENCE</scope>
</reference>
<accession>J9FVN9</accession>
<protein>
    <submittedName>
        <fullName evidence="1">Dihydropteroate synthase</fullName>
    </submittedName>
</protein>
<dbReference type="Gene3D" id="3.60.15.10">
    <property type="entry name" value="Ribonuclease Z/Hydroxyacylglutathione hydrolase-like"/>
    <property type="match status" value="1"/>
</dbReference>
<dbReference type="PANTHER" id="PTHR13754">
    <property type="entry name" value="METALLO-BETA-LACTAMASE SUPERFAMILY PROTEIN"/>
    <property type="match status" value="1"/>
</dbReference>
<gene>
    <name evidence="1" type="ORF">EVA_12856</name>
</gene>
<dbReference type="AlphaFoldDB" id="J9FVN9"/>
<dbReference type="InterPro" id="IPR052926">
    <property type="entry name" value="Metallo-beta-lactamase_dom"/>
</dbReference>
<dbReference type="PANTHER" id="PTHR13754:SF13">
    <property type="entry name" value="METALLO-BETA-LACTAMASE SUPERFAMILY PROTEIN (AFU_ORTHOLOGUE AFUA_3G07630)"/>
    <property type="match status" value="1"/>
</dbReference>
<dbReference type="CDD" id="cd07713">
    <property type="entry name" value="DHPS-like_MBL-fold"/>
    <property type="match status" value="1"/>
</dbReference>
<proteinExistence type="predicted"/>
<comment type="caution">
    <text evidence="1">The sequence shown here is derived from an EMBL/GenBank/DDBJ whole genome shotgun (WGS) entry which is preliminary data.</text>
</comment>
<organism evidence="1">
    <name type="scientific">gut metagenome</name>
    <dbReference type="NCBI Taxonomy" id="749906"/>
    <lineage>
        <taxon>unclassified sequences</taxon>
        <taxon>metagenomes</taxon>
        <taxon>organismal metagenomes</taxon>
    </lineage>
</organism>
<feature type="non-terminal residue" evidence="1">
    <location>
        <position position="1"/>
    </location>
</feature>
<dbReference type="EMBL" id="AMCI01003990">
    <property type="protein sequence ID" value="EJW99036.1"/>
    <property type="molecule type" value="Genomic_DNA"/>
</dbReference>
<dbReference type="SUPFAM" id="SSF56281">
    <property type="entry name" value="Metallo-hydrolase/oxidoreductase"/>
    <property type="match status" value="1"/>
</dbReference>
<name>J9FVN9_9ZZZZ</name>
<sequence>QFEHDPFTDEICLAVETGEGIAVILGCSHPGIINMLRTVQRRLNRPIHSVWGGSHLVEGNPERVHRTAQALKGLGVRRIGLCHCTGDVALEQLQKELVDAECCRIGTGDTVFF</sequence>